<organism evidence="2 3">
    <name type="scientific">Sporomusa silvacetica DSM 10669</name>
    <dbReference type="NCBI Taxonomy" id="1123289"/>
    <lineage>
        <taxon>Bacteria</taxon>
        <taxon>Bacillati</taxon>
        <taxon>Bacillota</taxon>
        <taxon>Negativicutes</taxon>
        <taxon>Selenomonadales</taxon>
        <taxon>Sporomusaceae</taxon>
        <taxon>Sporomusa</taxon>
    </lineage>
</organism>
<name>A0ABZ3ILK2_9FIRM</name>
<dbReference type="Proteomes" id="UP000216752">
    <property type="component" value="Chromosome"/>
</dbReference>
<dbReference type="SUPFAM" id="SSF88874">
    <property type="entry name" value="Receptor-binding domain of short tail fibre protein gp12"/>
    <property type="match status" value="1"/>
</dbReference>
<dbReference type="RefSeq" id="WP_094602884.1">
    <property type="nucleotide sequence ID" value="NZ_CP155573.1"/>
</dbReference>
<reference evidence="2" key="1">
    <citation type="submission" date="2024-05" db="EMBL/GenBank/DDBJ databases">
        <title>Isolation and characterization of Sporomusa carbonis sp. nov., a carboxydotrophic hydrogenogen in the genus of Sporomusa isolated from a charcoal burning pile.</title>
        <authorList>
            <person name="Boeer T."/>
            <person name="Rosenbaum F."/>
            <person name="Eysell L."/>
            <person name="Mueller V."/>
            <person name="Daniel R."/>
            <person name="Poehlein A."/>
        </authorList>
    </citation>
    <scope>NUCLEOTIDE SEQUENCE [LARGE SCALE GENOMIC DNA]</scope>
    <source>
        <strain evidence="2">DSM 10669</strain>
    </source>
</reference>
<protein>
    <recommendedName>
        <fullName evidence="1">Phage tail collar domain-containing protein</fullName>
    </recommendedName>
</protein>
<evidence type="ECO:0000259" key="1">
    <source>
        <dbReference type="Pfam" id="PF07484"/>
    </source>
</evidence>
<accession>A0ABZ3ILK2</accession>
<feature type="domain" description="Phage tail collar" evidence="1">
    <location>
        <begin position="7"/>
        <end position="63"/>
    </location>
</feature>
<evidence type="ECO:0000313" key="2">
    <source>
        <dbReference type="EMBL" id="XFO66481.1"/>
    </source>
</evidence>
<dbReference type="InterPro" id="IPR037053">
    <property type="entry name" value="Phage_tail_collar_dom_sf"/>
</dbReference>
<gene>
    <name evidence="2" type="ORF">SPSIL_026310</name>
</gene>
<dbReference type="Gene3D" id="3.90.1340.10">
    <property type="entry name" value="Phage tail collar domain"/>
    <property type="match status" value="1"/>
</dbReference>
<sequence>MSDPYIGEIRLFAGNYAPDNWALCDGRLLSISQYEALYALINTTYGGDGVSNFAIPDLRGRLPIHMGTYTAQGDTSVTYPIGSTGGAETAAVTADQMPVHTHTACGQSVTGTQPGPGGNVWAAPSSAGVAVNQYLTDLSGITLKQMDPNSIQSTGGSQVHNNVMPSIVLNYIIALYGIFPDFS</sequence>
<proteinExistence type="predicted"/>
<dbReference type="Pfam" id="PF07484">
    <property type="entry name" value="Collar"/>
    <property type="match status" value="1"/>
</dbReference>
<keyword evidence="3" id="KW-1185">Reference proteome</keyword>
<dbReference type="EMBL" id="CP155573">
    <property type="protein sequence ID" value="XFO66481.1"/>
    <property type="molecule type" value="Genomic_DNA"/>
</dbReference>
<dbReference type="InterPro" id="IPR011083">
    <property type="entry name" value="Phage_tail_collar_dom"/>
</dbReference>
<evidence type="ECO:0000313" key="3">
    <source>
        <dbReference type="Proteomes" id="UP000216752"/>
    </source>
</evidence>